<evidence type="ECO:0000313" key="2">
    <source>
        <dbReference type="EMBL" id="NXR08603.1"/>
    </source>
</evidence>
<organism evidence="2 3">
    <name type="scientific">Semnornis frantzii</name>
    <dbReference type="NCBI Taxonomy" id="91796"/>
    <lineage>
        <taxon>Eukaryota</taxon>
        <taxon>Metazoa</taxon>
        <taxon>Chordata</taxon>
        <taxon>Craniata</taxon>
        <taxon>Vertebrata</taxon>
        <taxon>Euteleostomi</taxon>
        <taxon>Archelosauria</taxon>
        <taxon>Archosauria</taxon>
        <taxon>Dinosauria</taxon>
        <taxon>Saurischia</taxon>
        <taxon>Theropoda</taxon>
        <taxon>Coelurosauria</taxon>
        <taxon>Aves</taxon>
        <taxon>Neognathae</taxon>
        <taxon>Neoaves</taxon>
        <taxon>Telluraves</taxon>
        <taxon>Coraciimorphae</taxon>
        <taxon>Piciformes</taxon>
        <taxon>Ramphastidae</taxon>
        <taxon>Semnornis</taxon>
    </lineage>
</organism>
<dbReference type="OrthoDB" id="8788044at2759"/>
<dbReference type="Pfam" id="PF15760">
    <property type="entry name" value="DLEU7"/>
    <property type="match status" value="1"/>
</dbReference>
<keyword evidence="3" id="KW-1185">Reference proteome</keyword>
<evidence type="ECO:0000256" key="1">
    <source>
        <dbReference type="SAM" id="MobiDB-lite"/>
    </source>
</evidence>
<gene>
    <name evidence="2" type="primary">Dleu7</name>
    <name evidence="2" type="ORF">SEMFRA_R03054</name>
</gene>
<dbReference type="PANTHER" id="PTHR36961">
    <property type="entry name" value="LEUKEMIA-ASSOCIATED PROTEIN 7"/>
    <property type="match status" value="1"/>
</dbReference>
<feature type="non-terminal residue" evidence="2">
    <location>
        <position position="169"/>
    </location>
</feature>
<dbReference type="PANTHER" id="PTHR36961:SF1">
    <property type="entry name" value="LEUKEMIA-ASSOCIATED PROTEIN 7"/>
    <property type="match status" value="1"/>
</dbReference>
<sequence>PAWQSPGEKMVSKPGDAKELQEERNAQGKSPKEEQSGDLHESEPKSEKLAQPGLARLEMLKETALHSKMSQLAEATSLLVQVEQTILLPLLQQHYLPIYPKDSIEFRNICSHLALQTEGQQFERDLYEAHQYLKTIIEKLIYSVANFPSDSYILVQSALTQVLQNLLAM</sequence>
<evidence type="ECO:0000313" key="3">
    <source>
        <dbReference type="Proteomes" id="UP000536381"/>
    </source>
</evidence>
<comment type="caution">
    <text evidence="2">The sequence shown here is derived from an EMBL/GenBank/DDBJ whole genome shotgun (WGS) entry which is preliminary data.</text>
</comment>
<proteinExistence type="predicted"/>
<dbReference type="Proteomes" id="UP000536381">
    <property type="component" value="Unassembled WGS sequence"/>
</dbReference>
<feature type="non-terminal residue" evidence="2">
    <location>
        <position position="1"/>
    </location>
</feature>
<accession>A0A7L2IGP0</accession>
<name>A0A7L2IGP0_9PICI</name>
<dbReference type="AlphaFoldDB" id="A0A7L2IGP0"/>
<dbReference type="EMBL" id="VWYK01037238">
    <property type="protein sequence ID" value="NXR08603.1"/>
    <property type="molecule type" value="Genomic_DNA"/>
</dbReference>
<reference evidence="2 3" key="1">
    <citation type="submission" date="2019-09" db="EMBL/GenBank/DDBJ databases">
        <title>Bird 10,000 Genomes (B10K) Project - Family phase.</title>
        <authorList>
            <person name="Zhang G."/>
        </authorList>
    </citation>
    <scope>NUCLEOTIDE SEQUENCE [LARGE SCALE GENOMIC DNA]</scope>
    <source>
        <strain evidence="2">B10K-DU-001-42</strain>
        <tissue evidence="2">Muscle</tissue>
    </source>
</reference>
<feature type="region of interest" description="Disordered" evidence="1">
    <location>
        <begin position="1"/>
        <end position="52"/>
    </location>
</feature>
<feature type="compositionally biased region" description="Basic and acidic residues" evidence="1">
    <location>
        <begin position="15"/>
        <end position="48"/>
    </location>
</feature>
<dbReference type="InterPro" id="IPR031510">
    <property type="entry name" value="DLEU7"/>
</dbReference>
<protein>
    <submittedName>
        <fullName evidence="2">LEU7 protein</fullName>
    </submittedName>
</protein>